<name>A0A7J6XTG1_TRYCR</name>
<dbReference type="EMBL" id="JABDHM010000122">
    <property type="protein sequence ID" value="KAF5217742.1"/>
    <property type="molecule type" value="Genomic_DNA"/>
</dbReference>
<keyword evidence="1" id="KW-0472">Membrane</keyword>
<sequence>MYLHCRVRALPGVCWRVTDGATMVSSGDDSRRVLRTHLHTLPCLSVGVIAAAAWSTAAAAGALERDEARKKQKRANLLDEITMADESCFVAFASYIAKIAACRCLTGCLHSAPFEALRCFIQCDVTIIMEASSLNGSECDNTNDGKESDEDYGDDLHRGADYLRVLVHESQEGLNAVFTIPGLAKPLAFALSPTVISAPCVEADPFAVEFTQQLSSVCAAGPALALSHVSQRCLADDLMSVLSRPPPRVFFLCPIRNTLRCGGYLFAWPSMPVTMLNGCVFCLVGTRETSVCVDASAKEFVDGSRRK</sequence>
<gene>
    <name evidence="2" type="ORF">ECC02_009375</name>
</gene>
<feature type="transmembrane region" description="Helical" evidence="1">
    <location>
        <begin position="39"/>
        <end position="63"/>
    </location>
</feature>
<keyword evidence="1" id="KW-1133">Transmembrane helix</keyword>
<keyword evidence="1" id="KW-0812">Transmembrane</keyword>
<dbReference type="AlphaFoldDB" id="A0A7J6XTG1"/>
<evidence type="ECO:0000313" key="2">
    <source>
        <dbReference type="EMBL" id="KAF5217742.1"/>
    </source>
</evidence>
<reference evidence="2 3" key="1">
    <citation type="journal article" date="2019" name="Genome Biol. Evol.">
        <title>Nanopore Sequencing Significantly Improves Genome Assembly of the Protozoan Parasite Trypanosoma cruzi.</title>
        <authorList>
            <person name="Diaz-Viraque F."/>
            <person name="Pita S."/>
            <person name="Greif G."/>
            <person name="de Souza R.C.M."/>
            <person name="Iraola G."/>
            <person name="Robello C."/>
        </authorList>
    </citation>
    <scope>NUCLEOTIDE SEQUENCE [LARGE SCALE GENOMIC DNA]</scope>
    <source>
        <strain evidence="2 3">Berenice</strain>
    </source>
</reference>
<comment type="caution">
    <text evidence="2">The sequence shown here is derived from an EMBL/GenBank/DDBJ whole genome shotgun (WGS) entry which is preliminary data.</text>
</comment>
<dbReference type="Proteomes" id="UP000583944">
    <property type="component" value="Unassembled WGS sequence"/>
</dbReference>
<protein>
    <submittedName>
        <fullName evidence="2">Uncharacterized protein</fullName>
    </submittedName>
</protein>
<organism evidence="2 3">
    <name type="scientific">Trypanosoma cruzi</name>
    <dbReference type="NCBI Taxonomy" id="5693"/>
    <lineage>
        <taxon>Eukaryota</taxon>
        <taxon>Discoba</taxon>
        <taxon>Euglenozoa</taxon>
        <taxon>Kinetoplastea</taxon>
        <taxon>Metakinetoplastina</taxon>
        <taxon>Trypanosomatida</taxon>
        <taxon>Trypanosomatidae</taxon>
        <taxon>Trypanosoma</taxon>
        <taxon>Schizotrypanum</taxon>
    </lineage>
</organism>
<dbReference type="VEuPathDB" id="TriTrypDB:ECC02_009375"/>
<evidence type="ECO:0000313" key="3">
    <source>
        <dbReference type="Proteomes" id="UP000583944"/>
    </source>
</evidence>
<accession>A0A7J6XTG1</accession>
<proteinExistence type="predicted"/>
<evidence type="ECO:0000256" key="1">
    <source>
        <dbReference type="SAM" id="Phobius"/>
    </source>
</evidence>